<reference evidence="2" key="1">
    <citation type="submission" date="2022-01" db="EMBL/GenBank/DDBJ databases">
        <title>Genome Sequence Resource for Two Populations of Ditylenchus destructor, the Migratory Endoparasitic Phytonematode.</title>
        <authorList>
            <person name="Zhang H."/>
            <person name="Lin R."/>
            <person name="Xie B."/>
        </authorList>
    </citation>
    <scope>NUCLEOTIDE SEQUENCE</scope>
    <source>
        <strain evidence="2">BazhouSP</strain>
    </source>
</reference>
<evidence type="ECO:0000313" key="3">
    <source>
        <dbReference type="Proteomes" id="UP001201812"/>
    </source>
</evidence>
<evidence type="ECO:0008006" key="4">
    <source>
        <dbReference type="Google" id="ProtNLM"/>
    </source>
</evidence>
<comment type="caution">
    <text evidence="2">The sequence shown here is derived from an EMBL/GenBank/DDBJ whole genome shotgun (WGS) entry which is preliminary data.</text>
</comment>
<dbReference type="Proteomes" id="UP001201812">
    <property type="component" value="Unassembled WGS sequence"/>
</dbReference>
<keyword evidence="3" id="KW-1185">Reference proteome</keyword>
<organism evidence="2 3">
    <name type="scientific">Ditylenchus destructor</name>
    <dbReference type="NCBI Taxonomy" id="166010"/>
    <lineage>
        <taxon>Eukaryota</taxon>
        <taxon>Metazoa</taxon>
        <taxon>Ecdysozoa</taxon>
        <taxon>Nematoda</taxon>
        <taxon>Chromadorea</taxon>
        <taxon>Rhabditida</taxon>
        <taxon>Tylenchina</taxon>
        <taxon>Tylenchomorpha</taxon>
        <taxon>Sphaerularioidea</taxon>
        <taxon>Anguinidae</taxon>
        <taxon>Anguininae</taxon>
        <taxon>Ditylenchus</taxon>
    </lineage>
</organism>
<feature type="coiled-coil region" evidence="1">
    <location>
        <begin position="110"/>
        <end position="137"/>
    </location>
</feature>
<accession>A0AAD4MN99</accession>
<gene>
    <name evidence="2" type="ORF">DdX_19387</name>
</gene>
<protein>
    <recommendedName>
        <fullName evidence="4">F-box domain-containing protein</fullName>
    </recommendedName>
</protein>
<keyword evidence="1" id="KW-0175">Coiled coil</keyword>
<dbReference type="EMBL" id="JAKKPZ010000371">
    <property type="protein sequence ID" value="KAI1695804.1"/>
    <property type="molecule type" value="Genomic_DNA"/>
</dbReference>
<proteinExistence type="predicted"/>
<name>A0AAD4MN99_9BILA</name>
<sequence>MFAIETLPANTTNCPNANKNRCRFPAEILLDIFKFVEIKDFPPIVLSSSKIHGIAFIRLEKQQKLLGSDHAECALQAEGIKENQNALKLANLNERDSHGWLPKENRGVRIMQLEWRYIQLTSQLNRTEKKLKQVNSLISSIQK</sequence>
<evidence type="ECO:0000256" key="1">
    <source>
        <dbReference type="SAM" id="Coils"/>
    </source>
</evidence>
<dbReference type="AlphaFoldDB" id="A0AAD4MN99"/>
<evidence type="ECO:0000313" key="2">
    <source>
        <dbReference type="EMBL" id="KAI1695804.1"/>
    </source>
</evidence>